<dbReference type="Proteomes" id="UP000176952">
    <property type="component" value="Unassembled WGS sequence"/>
</dbReference>
<reference evidence="5 6" key="1">
    <citation type="journal article" date="2016" name="Nat. Commun.">
        <title>Thousands of microbial genomes shed light on interconnected biogeochemical processes in an aquifer system.</title>
        <authorList>
            <person name="Anantharaman K."/>
            <person name="Brown C.T."/>
            <person name="Hug L.A."/>
            <person name="Sharon I."/>
            <person name="Castelle C.J."/>
            <person name="Probst A.J."/>
            <person name="Thomas B.C."/>
            <person name="Singh A."/>
            <person name="Wilkins M.J."/>
            <person name="Karaoz U."/>
            <person name="Brodie E.L."/>
            <person name="Williams K.H."/>
            <person name="Hubbard S.S."/>
            <person name="Banfield J.F."/>
        </authorList>
    </citation>
    <scope>NUCLEOTIDE SEQUENCE [LARGE SCALE GENOMIC DNA]</scope>
</reference>
<evidence type="ECO:0000313" key="6">
    <source>
        <dbReference type="Proteomes" id="UP000176952"/>
    </source>
</evidence>
<sequence>MTHENQIALILAQQNVLQGKQLAEITEAARKQNKTLIRYLVDQKILTENAIFEALGRHLKVPFVDLQAQKIPDDVLNILPEPIAQTQQMVAFEKNDDNTLSVAMLDPDDIQVIDFIERRLGFKVKPFICTPSALRNALNTYHQGLENTFAEISEKISPQFRVLTETTDVTKSEQNSKEEGDPRKLKKLSEDLPVIRIVNSLLDYAVFGQASDIHIEPTEKDVIIRFRVDGILQDVMTLPKSVRDGIIARIKVLAKLKLDEHRLPQDGRFKIETKKYKISFRVSVIPVYDGEKMVLRVLNESNRVLTLEEIGLQLGPAHVLENNIRRPHGMVLVTGPTGSGKTTTLYTLINLVNSPKVNISTVEDPIEYRIERVNQTQVNPRIEFTFALGLRSLLRQDPDIIMVGEIRDKETAKIATNAAMTGHLLFSTLHTNDAVGSLLRLQQMDVPAFLVASTTNVIVAQRLVRKLCKDCKEGYKPDQAMANKIKTQFDEKLILEAVQKESAKKIHSLADMTFYRAKGCDACDKDGYKGRIGIFEVLENTHSISQLILSGANTPQLFEAAKKEGMITMLQDAFIKAQRGTTSIEEIFRVTKE</sequence>
<dbReference type="SUPFAM" id="SSF52540">
    <property type="entry name" value="P-loop containing nucleoside triphosphate hydrolases"/>
    <property type="match status" value="1"/>
</dbReference>
<dbReference type="CDD" id="cd01129">
    <property type="entry name" value="PulE-GspE-like"/>
    <property type="match status" value="1"/>
</dbReference>
<dbReference type="GO" id="GO:0016887">
    <property type="term" value="F:ATP hydrolysis activity"/>
    <property type="evidence" value="ECO:0007669"/>
    <property type="project" value="TreeGrafter"/>
</dbReference>
<evidence type="ECO:0000256" key="1">
    <source>
        <dbReference type="ARBA" id="ARBA00006611"/>
    </source>
</evidence>
<accession>A0A1G2AX00</accession>
<dbReference type="InterPro" id="IPR037257">
    <property type="entry name" value="T2SS_E_N_sf"/>
</dbReference>
<evidence type="ECO:0000313" key="5">
    <source>
        <dbReference type="EMBL" id="OGY81418.1"/>
    </source>
</evidence>
<evidence type="ECO:0000256" key="3">
    <source>
        <dbReference type="ARBA" id="ARBA00022840"/>
    </source>
</evidence>
<dbReference type="PANTHER" id="PTHR30258:SF1">
    <property type="entry name" value="PROTEIN TRANSPORT PROTEIN HOFB HOMOLOG"/>
    <property type="match status" value="1"/>
</dbReference>
<dbReference type="STRING" id="1798542.A3F54_02105"/>
<organism evidence="5 6">
    <name type="scientific">Candidatus Kerfeldbacteria bacterium RIFCSPHIGHO2_12_FULL_48_17</name>
    <dbReference type="NCBI Taxonomy" id="1798542"/>
    <lineage>
        <taxon>Bacteria</taxon>
        <taxon>Candidatus Kerfeldiibacteriota</taxon>
    </lineage>
</organism>
<proteinExistence type="inferred from homology"/>
<dbReference type="GO" id="GO:0005886">
    <property type="term" value="C:plasma membrane"/>
    <property type="evidence" value="ECO:0007669"/>
    <property type="project" value="TreeGrafter"/>
</dbReference>
<evidence type="ECO:0000256" key="2">
    <source>
        <dbReference type="ARBA" id="ARBA00022741"/>
    </source>
</evidence>
<dbReference type="Pfam" id="PF00437">
    <property type="entry name" value="T2SSE"/>
    <property type="match status" value="1"/>
</dbReference>
<dbReference type="PANTHER" id="PTHR30258">
    <property type="entry name" value="TYPE II SECRETION SYSTEM PROTEIN GSPE-RELATED"/>
    <property type="match status" value="1"/>
</dbReference>
<comment type="similarity">
    <text evidence="1">Belongs to the GSP E family.</text>
</comment>
<comment type="caution">
    <text evidence="5">The sequence shown here is derived from an EMBL/GenBank/DDBJ whole genome shotgun (WGS) entry which is preliminary data.</text>
</comment>
<dbReference type="Gene3D" id="3.40.50.300">
    <property type="entry name" value="P-loop containing nucleotide triphosphate hydrolases"/>
    <property type="match status" value="1"/>
</dbReference>
<keyword evidence="3" id="KW-0067">ATP-binding</keyword>
<evidence type="ECO:0000259" key="4">
    <source>
        <dbReference type="PROSITE" id="PS00662"/>
    </source>
</evidence>
<dbReference type="FunFam" id="3.40.50.300:FF:000398">
    <property type="entry name" value="Type IV pilus assembly ATPase PilB"/>
    <property type="match status" value="1"/>
</dbReference>
<dbReference type="Gene3D" id="3.30.300.160">
    <property type="entry name" value="Type II secretion system, protein E, N-terminal domain"/>
    <property type="match status" value="1"/>
</dbReference>
<dbReference type="InterPro" id="IPR007831">
    <property type="entry name" value="T2SS_GspE_N"/>
</dbReference>
<dbReference type="GO" id="GO:0005524">
    <property type="term" value="F:ATP binding"/>
    <property type="evidence" value="ECO:0007669"/>
    <property type="project" value="UniProtKB-KW"/>
</dbReference>
<dbReference type="EMBL" id="MHKD01000044">
    <property type="protein sequence ID" value="OGY81418.1"/>
    <property type="molecule type" value="Genomic_DNA"/>
</dbReference>
<dbReference type="InterPro" id="IPR027417">
    <property type="entry name" value="P-loop_NTPase"/>
</dbReference>
<dbReference type="Gene3D" id="3.30.450.90">
    <property type="match status" value="1"/>
</dbReference>
<dbReference type="SUPFAM" id="SSF160246">
    <property type="entry name" value="EspE N-terminal domain-like"/>
    <property type="match status" value="1"/>
</dbReference>
<feature type="domain" description="Bacterial type II secretion system protein E" evidence="4">
    <location>
        <begin position="394"/>
        <end position="408"/>
    </location>
</feature>
<protein>
    <recommendedName>
        <fullName evidence="4">Bacterial type II secretion system protein E domain-containing protein</fullName>
    </recommendedName>
</protein>
<keyword evidence="2" id="KW-0547">Nucleotide-binding</keyword>
<dbReference type="PROSITE" id="PS00662">
    <property type="entry name" value="T2SP_E"/>
    <property type="match status" value="1"/>
</dbReference>
<dbReference type="Pfam" id="PF05157">
    <property type="entry name" value="MshEN"/>
    <property type="match status" value="1"/>
</dbReference>
<dbReference type="AlphaFoldDB" id="A0A1G2AX00"/>
<name>A0A1G2AX00_9BACT</name>
<dbReference type="InterPro" id="IPR001482">
    <property type="entry name" value="T2SS/T4SS_dom"/>
</dbReference>
<gene>
    <name evidence="5" type="ORF">A3F54_02105</name>
</gene>